<keyword evidence="2" id="KW-0677">Repeat</keyword>
<evidence type="ECO:0000313" key="10">
    <source>
        <dbReference type="Proteomes" id="UP000800041"/>
    </source>
</evidence>
<feature type="region of interest" description="Disordered" evidence="6">
    <location>
        <begin position="1138"/>
        <end position="1162"/>
    </location>
</feature>
<dbReference type="Pfam" id="PF23295">
    <property type="entry name" value="Arm_4"/>
    <property type="match status" value="1"/>
</dbReference>
<feature type="domain" description="BEACH-type PH" evidence="8">
    <location>
        <begin position="1819"/>
        <end position="1954"/>
    </location>
</feature>
<evidence type="ECO:0000313" key="9">
    <source>
        <dbReference type="EMBL" id="KAF1988710.1"/>
    </source>
</evidence>
<dbReference type="PANTHER" id="PTHR46108:SF4">
    <property type="entry name" value="BLUE CHEESE"/>
    <property type="match status" value="1"/>
</dbReference>
<evidence type="ECO:0000256" key="5">
    <source>
        <dbReference type="PROSITE-ProRule" id="PRU00221"/>
    </source>
</evidence>
<proteinExistence type="predicted"/>
<keyword evidence="1 5" id="KW-0853">WD repeat</keyword>
<dbReference type="InterPro" id="IPR036372">
    <property type="entry name" value="BEACH_dom_sf"/>
</dbReference>
<dbReference type="EMBL" id="ML977147">
    <property type="protein sequence ID" value="KAF1988710.1"/>
    <property type="molecule type" value="Genomic_DNA"/>
</dbReference>
<dbReference type="PANTHER" id="PTHR46108">
    <property type="entry name" value="BLUE CHEESE"/>
    <property type="match status" value="1"/>
</dbReference>
<feature type="region of interest" description="Disordered" evidence="6">
    <location>
        <begin position="1774"/>
        <end position="1793"/>
    </location>
</feature>
<dbReference type="SUPFAM" id="SSF49899">
    <property type="entry name" value="Concanavalin A-like lectins/glucanases"/>
    <property type="match status" value="1"/>
</dbReference>
<evidence type="ECO:0000256" key="4">
    <source>
        <dbReference type="ARBA" id="ARBA00073334"/>
    </source>
</evidence>
<dbReference type="CDD" id="cd06071">
    <property type="entry name" value="Beach"/>
    <property type="match status" value="1"/>
</dbReference>
<dbReference type="InterPro" id="IPR023362">
    <property type="entry name" value="PH-BEACH_dom"/>
</dbReference>
<dbReference type="Gene3D" id="2.60.120.200">
    <property type="match status" value="1"/>
</dbReference>
<dbReference type="Proteomes" id="UP000800041">
    <property type="component" value="Unassembled WGS sequence"/>
</dbReference>
<feature type="compositionally biased region" description="Polar residues" evidence="6">
    <location>
        <begin position="936"/>
        <end position="949"/>
    </location>
</feature>
<dbReference type="SUPFAM" id="SSF50729">
    <property type="entry name" value="PH domain-like"/>
    <property type="match status" value="1"/>
</dbReference>
<dbReference type="FunFam" id="1.10.1540.10:FF:000001">
    <property type="entry name" value="neurobeachin isoform X1"/>
    <property type="match status" value="1"/>
</dbReference>
<name>A0A6G1H6R1_9PEZI</name>
<feature type="compositionally biased region" description="Low complexity" evidence="6">
    <location>
        <begin position="11"/>
        <end position="20"/>
    </location>
</feature>
<protein>
    <recommendedName>
        <fullName evidence="4">Beige protein homolog 1</fullName>
    </recommendedName>
</protein>
<dbReference type="InterPro" id="IPR013320">
    <property type="entry name" value="ConA-like_dom_sf"/>
</dbReference>
<dbReference type="InterPro" id="IPR001680">
    <property type="entry name" value="WD40_rpt"/>
</dbReference>
<sequence>MDGSARRHRPSNVSAMSSSMNAPVADELRVLVEQLKDTSSASQNNPNIHSLQQQCDDLRRIRQILIDHNHPSQARSAFRHVGGLQTLLHTLRSVSGYYNPASLSRDERIEFFELLKTTLDVLSEALNQHSGNRRYFAKRVEGDGWRALEEIIASTGVGGGSDANPDVAQSGREQLFGCLLAFALGEESINGIFRDVSHLLEEPKTEHIPTDPANTSKDAEIDDQKTLDALRRKTKRSLAGNEALSNPEIVLVVFSFWKMLPDTTTDAASFLSTAVLIALEEISSFSTSNLVSMHSTGVLGLIMQELFGVSHSPRNRSLLQKLADRLIILGSNSLDDAQVLIRAANNSDAAAEFLLKSLKTSRSPAFVQFDHSFHGYSSIEIKDVGKPFPPGSGYSFTAWFHIDKYDSNCHTNIFGAYDGSQTSFLLAYLSKDTHQLILQTSASPEIPSVRFKRTLFQERRWYHIGVVHRPGRRAAASLYVNGSLVEEVRCTYPSSPQVMAKSTESFASMTSNTLRHAEIQAFLGTPHVLASRLGKNVVFTQWSLASFHLFQEALSGELIAVHQKLGPRYSGNFQDCLGSFQTYRASAELNMYNELLHVGKDGKEAQSDIVQAIRVKGSIVLPETRVLLSISAKAVMDNDDRNHIDESQLIRSLSKKAVEGFRSTTRNGGNSIVMNAAVPSINEALTVDNGVGVLTGDPVVAVPQSIDDACWRIGGCTAIGLKLVQLARSKDAIIRAVRILFESIEDSWRNSEAMEKENGFAVLAGLLREKLGLSPSFESGFSRPDVAPCPVEDREQLGMELLKVILQFVGYNLDKPEDSMIINPLAYRVLLIDFDTWRMLSNDTQRLYYKQFVQFAKEGRHAVFNAKRLVRMRIVKRFLDALKAERFTNDILGPFLEAFKVLIQCSLSGDILRSLALYITFALQEHKMGTIRPARSRSTARQTSLSSRSKALAPELEVPRSTSPVSMEEESSEVSRLELGIHILQMYADLLCQPGSLHDLKRFAKTVTNKWLLYLLAEPDPRIALLSMKILARLLVTHGSAYVKKFAEKNGGFAILKNRLRAWWNVPAIWTTCFAILFGVDVATIDYESEFNSYTLSQIFSNNRVDLVYPEILPVIMGMLESGLRSIINEPEICKSNGKSMDDSDVSNAKNGKPQTQRRPRSMSLEAEKLMNNASTSSSERLTSNADVLQTIIQFLSEMQMQWPRFRDFTLSSNYVQELLFVLFPVVVSSDNVSAETELSSRGNGLTFEGNDVPIRPLDLSSNHSPPIVRASIVEPPPSPITGRATPLRRGSSFILLTSHKPDAGPSIPRLNPIMSPTSSAPVALRVSNAIVNGLLDVVIDVFLDQILQRKDFTGFGLFLKVPPGFQEHQAYFESYVLQNAMSSLLNNVRLHQKLLIEPRVLTNLGRYCLHMAEAVFEGWFIDGALPLLDFIGFVLEYLERPEIARMKNVRLCSQAIASMRSVFFRVALLRLSELDESDKPEDAAFFLDKLTYWQPIILSQENTEHNFLRMISYLLFTKLMGSDPNVRSSAANFWRCLLVQKPEELSQITSHSAGQDQRQISSGFTKLIEVDNDAFLSWVDDHRGEMNSLFSGPWSRSWEEFVAAENLQTETSAKNRVGKRREKLKMWHSEEMTVDNIWHRHETATSHWRTNVHASERLKHQRAQQDQQDNLSYIASTLDRLERLLRGPCELFDKDNVSKWQLDETESRNRMRVRIFPDRVLRDDSYQPKRRATQKGDKRKLTVDTKVTPIPANELVGTPAALPSAVDGALDNGRLRSGSQSIQDDATAAPEDDYEIIDDPKEEDGFEDKNRKVMRSLQHGDQIKYVCNVSRIVGLEACEGLLIVGKDSLYLLDNYFQRADGEVVGVWQAPMEERDPYLAMISGRDNSASSRKPQINPGEQTTRNWRWAEVISISKRRFLFRDVAIEIFFTDGRSYLLTTISPASRNDLHTKLVGRAPAVNNSSSSQHAEDMWRIESLRNPEEAPQSFGSKFASVFNAAPSNPATRKWMKGEISNFAYLMLVNTMAGRTFNDLTQYPVFPWVIADYTSKELDLTNPRTFRDLSKPMGCQVPSREAEFRERYNAFGDMGDDPPYHYGTHYSSAMTVTSYLIRLQPFVQSYLLLQGGSFDHADRLFYSIEKAWLSASREAGSDVRELTPEFFYLPEFLTNINGYEFGLRQNSDVKIDNVTLPPWAKGDPRIFIAKNREALESPYVSMHLHAWIDLIFGYKQRGEAAIEATNVFHPLSYHGAKDLDSISDSREKLAIIGWIHNFGQTPHQVFPRAHVQREEVNSKYKRVDNSAEYLSRLPHTLLKTGERVASLLYSTKQERLLCSASFRINIPPNYEQYMEWGFADGSVRFYGTESRKLLGLFEHMHQGHISTATFVDSRTLITAGTDSVLIVWTVAFAAKSVELPASVALFGHKSPVVTIAASKAFSTFLSADTSGRVLLWDLNRREFVREIKDDSKRRRVGGRVQCARISNVSGNIALARGRTLALYTINGSLLLEKDVCDGEDEEDEVAALAFYEGVGNEWVERELVFTGHRKGVVNVWHPTPTSTTVTSIPNANPTSWTLTLIKRLNHIDTSASVSSTSTTKTRPQRPITSDPPPPSTTNNFPGAITCILPMAQTVYTGDEEGHVVGFPLIGGSRSEMLRAIC</sequence>
<evidence type="ECO:0000256" key="6">
    <source>
        <dbReference type="SAM" id="MobiDB-lite"/>
    </source>
</evidence>
<organism evidence="9 10">
    <name type="scientific">Aulographum hederae CBS 113979</name>
    <dbReference type="NCBI Taxonomy" id="1176131"/>
    <lineage>
        <taxon>Eukaryota</taxon>
        <taxon>Fungi</taxon>
        <taxon>Dikarya</taxon>
        <taxon>Ascomycota</taxon>
        <taxon>Pezizomycotina</taxon>
        <taxon>Dothideomycetes</taxon>
        <taxon>Pleosporomycetidae</taxon>
        <taxon>Aulographales</taxon>
        <taxon>Aulographaceae</taxon>
    </lineage>
</organism>
<dbReference type="InterPro" id="IPR036322">
    <property type="entry name" value="WD40_repeat_dom_sf"/>
</dbReference>
<evidence type="ECO:0000256" key="3">
    <source>
        <dbReference type="ARBA" id="ARBA00054699"/>
    </source>
</evidence>
<evidence type="ECO:0000259" key="7">
    <source>
        <dbReference type="PROSITE" id="PS50197"/>
    </source>
</evidence>
<feature type="region of interest" description="Disordered" evidence="6">
    <location>
        <begin position="2584"/>
        <end position="2614"/>
    </location>
</feature>
<dbReference type="SMART" id="SM00320">
    <property type="entry name" value="WD40"/>
    <property type="match status" value="2"/>
</dbReference>
<feature type="region of interest" description="Disordered" evidence="6">
    <location>
        <begin position="932"/>
        <end position="969"/>
    </location>
</feature>
<dbReference type="InterPro" id="IPR000409">
    <property type="entry name" value="BEACH_dom"/>
</dbReference>
<dbReference type="OrthoDB" id="26681at2759"/>
<dbReference type="InterPro" id="IPR051944">
    <property type="entry name" value="BEACH_domain_protein"/>
</dbReference>
<feature type="compositionally biased region" description="Basic residues" evidence="6">
    <location>
        <begin position="1"/>
        <end position="10"/>
    </location>
</feature>
<dbReference type="SUPFAM" id="SSF50978">
    <property type="entry name" value="WD40 repeat-like"/>
    <property type="match status" value="1"/>
</dbReference>
<evidence type="ECO:0000256" key="2">
    <source>
        <dbReference type="ARBA" id="ARBA00022737"/>
    </source>
</evidence>
<dbReference type="Gene3D" id="1.10.1540.10">
    <property type="entry name" value="BEACH domain"/>
    <property type="match status" value="1"/>
</dbReference>
<feature type="compositionally biased region" description="Polar residues" evidence="6">
    <location>
        <begin position="1146"/>
        <end position="1155"/>
    </location>
</feature>
<dbReference type="Pfam" id="PF02138">
    <property type="entry name" value="Beach"/>
    <property type="match status" value="1"/>
</dbReference>
<dbReference type="PROSITE" id="PS51783">
    <property type="entry name" value="PH_BEACH"/>
    <property type="match status" value="1"/>
</dbReference>
<dbReference type="Gene3D" id="2.130.10.10">
    <property type="entry name" value="YVTN repeat-like/Quinoprotein amine dehydrogenase"/>
    <property type="match status" value="1"/>
</dbReference>
<dbReference type="Pfam" id="PF14844">
    <property type="entry name" value="PH_BEACH"/>
    <property type="match status" value="1"/>
</dbReference>
<gene>
    <name evidence="9" type="ORF">K402DRAFT_328124</name>
</gene>
<feature type="domain" description="BEACH" evidence="7">
    <location>
        <begin position="1993"/>
        <end position="2286"/>
    </location>
</feature>
<dbReference type="PROSITE" id="PS50082">
    <property type="entry name" value="WD_REPEATS_2"/>
    <property type="match status" value="1"/>
</dbReference>
<dbReference type="SUPFAM" id="SSF81837">
    <property type="entry name" value="BEACH domain"/>
    <property type="match status" value="1"/>
</dbReference>
<keyword evidence="10" id="KW-1185">Reference proteome</keyword>
<evidence type="ECO:0000259" key="8">
    <source>
        <dbReference type="PROSITE" id="PS51783"/>
    </source>
</evidence>
<dbReference type="InterPro" id="IPR011993">
    <property type="entry name" value="PH-like_dom_sf"/>
</dbReference>
<comment type="function">
    <text evidence="3">May be involved in protein sorting and cell wall formation.</text>
</comment>
<dbReference type="InterPro" id="IPR056252">
    <property type="entry name" value="Alfy-like_Arm-like"/>
</dbReference>
<evidence type="ECO:0000256" key="1">
    <source>
        <dbReference type="ARBA" id="ARBA00022574"/>
    </source>
</evidence>
<feature type="region of interest" description="Disordered" evidence="6">
    <location>
        <begin position="1"/>
        <end position="20"/>
    </location>
</feature>
<dbReference type="CDD" id="cd01201">
    <property type="entry name" value="PH_BEACH"/>
    <property type="match status" value="1"/>
</dbReference>
<feature type="compositionally biased region" description="Low complexity" evidence="6">
    <location>
        <begin position="2584"/>
        <end position="2601"/>
    </location>
</feature>
<feature type="repeat" description="WD" evidence="5">
    <location>
        <begin position="2418"/>
        <end position="2459"/>
    </location>
</feature>
<dbReference type="PROSITE" id="PS50197">
    <property type="entry name" value="BEACH"/>
    <property type="match status" value="1"/>
</dbReference>
<reference evidence="9" key="1">
    <citation type="journal article" date="2020" name="Stud. Mycol.">
        <title>101 Dothideomycetes genomes: a test case for predicting lifestyles and emergence of pathogens.</title>
        <authorList>
            <person name="Haridas S."/>
            <person name="Albert R."/>
            <person name="Binder M."/>
            <person name="Bloem J."/>
            <person name="Labutti K."/>
            <person name="Salamov A."/>
            <person name="Andreopoulos B."/>
            <person name="Baker S."/>
            <person name="Barry K."/>
            <person name="Bills G."/>
            <person name="Bluhm B."/>
            <person name="Cannon C."/>
            <person name="Castanera R."/>
            <person name="Culley D."/>
            <person name="Daum C."/>
            <person name="Ezra D."/>
            <person name="Gonzalez J."/>
            <person name="Henrissat B."/>
            <person name="Kuo A."/>
            <person name="Liang C."/>
            <person name="Lipzen A."/>
            <person name="Lutzoni F."/>
            <person name="Magnuson J."/>
            <person name="Mondo S."/>
            <person name="Nolan M."/>
            <person name="Ohm R."/>
            <person name="Pangilinan J."/>
            <person name="Park H.-J."/>
            <person name="Ramirez L."/>
            <person name="Alfaro M."/>
            <person name="Sun H."/>
            <person name="Tritt A."/>
            <person name="Yoshinaga Y."/>
            <person name="Zwiers L.-H."/>
            <person name="Turgeon B."/>
            <person name="Goodwin S."/>
            <person name="Spatafora J."/>
            <person name="Crous P."/>
            <person name="Grigoriev I."/>
        </authorList>
    </citation>
    <scope>NUCLEOTIDE SEQUENCE</scope>
    <source>
        <strain evidence="9">CBS 113979</strain>
    </source>
</reference>
<dbReference type="InterPro" id="IPR015943">
    <property type="entry name" value="WD40/YVTN_repeat-like_dom_sf"/>
</dbReference>
<accession>A0A6G1H6R1</accession>
<dbReference type="SMART" id="SM01026">
    <property type="entry name" value="Beach"/>
    <property type="match status" value="1"/>
</dbReference>
<dbReference type="Gene3D" id="2.30.29.30">
    <property type="entry name" value="Pleckstrin-homology domain (PH domain)/Phosphotyrosine-binding domain (PTB)"/>
    <property type="match status" value="1"/>
</dbReference>